<comment type="caution">
    <text evidence="2">The sequence shown here is derived from an EMBL/GenBank/DDBJ whole genome shotgun (WGS) entry which is preliminary data.</text>
</comment>
<sequence>MLDNVIWSALTTRQTHLALGGERARRYPADMAPFLGTVDASPESTAAMAELIEPGETLYVAGVAPDLPPGVTAERLPPIAQMVFVGRIAPPASDEGVAVLGPGDAPDMIDLMAEVYPGYFRPRTPEMGMYLGVRQGGLLVAMAGQRMCLDGHREISGVATRPEARGKGHASRLVALLVGAILREGLTPFLHVDADNAVARSAYENAGFVRRRDVEFFRVRRDLAP</sequence>
<accession>A0ABT6FH13</accession>
<dbReference type="InterPro" id="IPR013653">
    <property type="entry name" value="GCN5-like_dom"/>
</dbReference>
<dbReference type="GO" id="GO:0016746">
    <property type="term" value="F:acyltransferase activity"/>
    <property type="evidence" value="ECO:0007669"/>
    <property type="project" value="UniProtKB-KW"/>
</dbReference>
<dbReference type="Proteomes" id="UP001216907">
    <property type="component" value="Unassembled WGS sequence"/>
</dbReference>
<evidence type="ECO:0000313" key="2">
    <source>
        <dbReference type="EMBL" id="MDG3006814.1"/>
    </source>
</evidence>
<dbReference type="PROSITE" id="PS51186">
    <property type="entry name" value="GNAT"/>
    <property type="match status" value="1"/>
</dbReference>
<dbReference type="RefSeq" id="WP_277863105.1">
    <property type="nucleotide sequence ID" value="NZ_JARRAG010000002.1"/>
</dbReference>
<reference evidence="2 3" key="1">
    <citation type="submission" date="2023-03" db="EMBL/GenBank/DDBJ databases">
        <title>Paludisphaera mucosa sp. nov. a novel planctomycete from northern fen.</title>
        <authorList>
            <person name="Ivanova A."/>
        </authorList>
    </citation>
    <scope>NUCLEOTIDE SEQUENCE [LARGE SCALE GENOMIC DNA]</scope>
    <source>
        <strain evidence="2 3">Pla2</strain>
    </source>
</reference>
<evidence type="ECO:0000259" key="1">
    <source>
        <dbReference type="PROSITE" id="PS51186"/>
    </source>
</evidence>
<gene>
    <name evidence="2" type="ORF">PZE19_23840</name>
</gene>
<name>A0ABT6FH13_9BACT</name>
<dbReference type="InterPro" id="IPR000182">
    <property type="entry name" value="GNAT_dom"/>
</dbReference>
<keyword evidence="2" id="KW-0012">Acyltransferase</keyword>
<dbReference type="InterPro" id="IPR016181">
    <property type="entry name" value="Acyl_CoA_acyltransferase"/>
</dbReference>
<dbReference type="CDD" id="cd04301">
    <property type="entry name" value="NAT_SF"/>
    <property type="match status" value="1"/>
</dbReference>
<dbReference type="Pfam" id="PF08445">
    <property type="entry name" value="FR47"/>
    <property type="match status" value="1"/>
</dbReference>
<dbReference type="SUPFAM" id="SSF55729">
    <property type="entry name" value="Acyl-CoA N-acyltransferases (Nat)"/>
    <property type="match status" value="1"/>
</dbReference>
<keyword evidence="2" id="KW-0808">Transferase</keyword>
<evidence type="ECO:0000313" key="3">
    <source>
        <dbReference type="Proteomes" id="UP001216907"/>
    </source>
</evidence>
<organism evidence="2 3">
    <name type="scientific">Paludisphaera mucosa</name>
    <dbReference type="NCBI Taxonomy" id="3030827"/>
    <lineage>
        <taxon>Bacteria</taxon>
        <taxon>Pseudomonadati</taxon>
        <taxon>Planctomycetota</taxon>
        <taxon>Planctomycetia</taxon>
        <taxon>Isosphaerales</taxon>
        <taxon>Isosphaeraceae</taxon>
        <taxon>Paludisphaera</taxon>
    </lineage>
</organism>
<proteinExistence type="predicted"/>
<protein>
    <submittedName>
        <fullName evidence="2">GNAT family N-acetyltransferase</fullName>
        <ecNumber evidence="2">2.3.1.-</ecNumber>
    </submittedName>
</protein>
<feature type="domain" description="N-acetyltransferase" evidence="1">
    <location>
        <begin position="95"/>
        <end position="224"/>
    </location>
</feature>
<dbReference type="EC" id="2.3.1.-" evidence="2"/>
<dbReference type="EMBL" id="JARRAG010000002">
    <property type="protein sequence ID" value="MDG3006814.1"/>
    <property type="molecule type" value="Genomic_DNA"/>
</dbReference>
<keyword evidence="3" id="KW-1185">Reference proteome</keyword>
<dbReference type="Gene3D" id="3.40.630.30">
    <property type="match status" value="1"/>
</dbReference>